<gene>
    <name evidence="1" type="ORF">WN51_05500</name>
</gene>
<evidence type="ECO:0000313" key="1">
    <source>
        <dbReference type="EMBL" id="KOX80645.1"/>
    </source>
</evidence>
<proteinExistence type="predicted"/>
<organism evidence="1 2">
    <name type="scientific">Melipona quadrifasciata</name>
    <dbReference type="NCBI Taxonomy" id="166423"/>
    <lineage>
        <taxon>Eukaryota</taxon>
        <taxon>Metazoa</taxon>
        <taxon>Ecdysozoa</taxon>
        <taxon>Arthropoda</taxon>
        <taxon>Hexapoda</taxon>
        <taxon>Insecta</taxon>
        <taxon>Pterygota</taxon>
        <taxon>Neoptera</taxon>
        <taxon>Endopterygota</taxon>
        <taxon>Hymenoptera</taxon>
        <taxon>Apocrita</taxon>
        <taxon>Aculeata</taxon>
        <taxon>Apoidea</taxon>
        <taxon>Anthophila</taxon>
        <taxon>Apidae</taxon>
        <taxon>Melipona</taxon>
    </lineage>
</organism>
<dbReference type="EMBL" id="KQ435699">
    <property type="protein sequence ID" value="KOX80645.1"/>
    <property type="molecule type" value="Genomic_DNA"/>
</dbReference>
<evidence type="ECO:0000313" key="2">
    <source>
        <dbReference type="Proteomes" id="UP000053105"/>
    </source>
</evidence>
<protein>
    <submittedName>
        <fullName evidence="1">Uncharacterized protein</fullName>
    </submittedName>
</protein>
<dbReference type="AlphaFoldDB" id="A0A0M9AAM6"/>
<accession>A0A0M9AAM6</accession>
<keyword evidence="2" id="KW-1185">Reference proteome</keyword>
<reference evidence="1 2" key="1">
    <citation type="submission" date="2015-07" db="EMBL/GenBank/DDBJ databases">
        <title>The genome of Melipona quadrifasciata.</title>
        <authorList>
            <person name="Pan H."/>
            <person name="Kapheim K."/>
        </authorList>
    </citation>
    <scope>NUCLEOTIDE SEQUENCE [LARGE SCALE GENOMIC DNA]</scope>
    <source>
        <strain evidence="1">0111107301</strain>
        <tissue evidence="1">Whole body</tissue>
    </source>
</reference>
<name>A0A0M9AAM6_9HYME</name>
<sequence>MLRIVTIKLLLTEGFVKRRKKKGKKETEESVVIFSSVILDEFHDNDNQILELSILSLAFVGNGYQRPLLLDKFPNNQAHSTNFHPKFQCNNNQELNSEDSFNDNINEDVPCCFEAFTAVETELG</sequence>
<dbReference type="Proteomes" id="UP000053105">
    <property type="component" value="Unassembled WGS sequence"/>
</dbReference>